<name>A0A7J6X2R4_THATH</name>
<feature type="region of interest" description="Disordered" evidence="1">
    <location>
        <begin position="1"/>
        <end position="64"/>
    </location>
</feature>
<dbReference type="Proteomes" id="UP000554482">
    <property type="component" value="Unassembled WGS sequence"/>
</dbReference>
<proteinExistence type="predicted"/>
<dbReference type="EMBL" id="JABWDY010005930">
    <property type="protein sequence ID" value="KAF5204036.1"/>
    <property type="molecule type" value="Genomic_DNA"/>
</dbReference>
<evidence type="ECO:0000256" key="1">
    <source>
        <dbReference type="SAM" id="MobiDB-lite"/>
    </source>
</evidence>
<dbReference type="AlphaFoldDB" id="A0A7J6X2R4"/>
<evidence type="ECO:0000313" key="3">
    <source>
        <dbReference type="Proteomes" id="UP000554482"/>
    </source>
</evidence>
<organism evidence="2 3">
    <name type="scientific">Thalictrum thalictroides</name>
    <name type="common">Rue-anemone</name>
    <name type="synonym">Anemone thalictroides</name>
    <dbReference type="NCBI Taxonomy" id="46969"/>
    <lineage>
        <taxon>Eukaryota</taxon>
        <taxon>Viridiplantae</taxon>
        <taxon>Streptophyta</taxon>
        <taxon>Embryophyta</taxon>
        <taxon>Tracheophyta</taxon>
        <taxon>Spermatophyta</taxon>
        <taxon>Magnoliopsida</taxon>
        <taxon>Ranunculales</taxon>
        <taxon>Ranunculaceae</taxon>
        <taxon>Thalictroideae</taxon>
        <taxon>Thalictrum</taxon>
    </lineage>
</organism>
<reference evidence="2 3" key="1">
    <citation type="submission" date="2020-06" db="EMBL/GenBank/DDBJ databases">
        <title>Transcriptomic and genomic resources for Thalictrum thalictroides and T. hernandezii: Facilitating candidate gene discovery in an emerging model plant lineage.</title>
        <authorList>
            <person name="Arias T."/>
            <person name="Riano-Pachon D.M."/>
            <person name="Di Stilio V.S."/>
        </authorList>
    </citation>
    <scope>NUCLEOTIDE SEQUENCE [LARGE SCALE GENOMIC DNA]</scope>
    <source>
        <strain evidence="3">cv. WT478/WT964</strain>
        <tissue evidence="2">Leaves</tissue>
    </source>
</reference>
<sequence>MEQIKTPILPTSVDLLTIPPSFSTPQPLSPTNASQNPSPTFKPQQTPAPRSAWSDLFQHNNSNW</sequence>
<keyword evidence="3" id="KW-1185">Reference proteome</keyword>
<accession>A0A7J6X2R4</accession>
<protein>
    <submittedName>
        <fullName evidence="2">Uncharacterized protein</fullName>
    </submittedName>
</protein>
<evidence type="ECO:0000313" key="2">
    <source>
        <dbReference type="EMBL" id="KAF5204036.1"/>
    </source>
</evidence>
<feature type="compositionally biased region" description="Polar residues" evidence="1">
    <location>
        <begin position="20"/>
        <end position="48"/>
    </location>
</feature>
<comment type="caution">
    <text evidence="2">The sequence shown here is derived from an EMBL/GenBank/DDBJ whole genome shotgun (WGS) entry which is preliminary data.</text>
</comment>
<gene>
    <name evidence="2" type="ORF">FRX31_006376</name>
</gene>